<dbReference type="Proteomes" id="UP000800094">
    <property type="component" value="Unassembled WGS sequence"/>
</dbReference>
<evidence type="ECO:0000313" key="3">
    <source>
        <dbReference type="Proteomes" id="UP000800094"/>
    </source>
</evidence>
<feature type="compositionally biased region" description="Polar residues" evidence="1">
    <location>
        <begin position="1"/>
        <end position="16"/>
    </location>
</feature>
<dbReference type="RefSeq" id="XP_033680468.1">
    <property type="nucleotide sequence ID" value="XM_033833734.1"/>
</dbReference>
<reference evidence="2" key="1">
    <citation type="journal article" date="2020" name="Stud. Mycol.">
        <title>101 Dothideomycetes genomes: a test case for predicting lifestyles and emergence of pathogens.</title>
        <authorList>
            <person name="Haridas S."/>
            <person name="Albert R."/>
            <person name="Binder M."/>
            <person name="Bloem J."/>
            <person name="Labutti K."/>
            <person name="Salamov A."/>
            <person name="Andreopoulos B."/>
            <person name="Baker S."/>
            <person name="Barry K."/>
            <person name="Bills G."/>
            <person name="Bluhm B."/>
            <person name="Cannon C."/>
            <person name="Castanera R."/>
            <person name="Culley D."/>
            <person name="Daum C."/>
            <person name="Ezra D."/>
            <person name="Gonzalez J."/>
            <person name="Henrissat B."/>
            <person name="Kuo A."/>
            <person name="Liang C."/>
            <person name="Lipzen A."/>
            <person name="Lutzoni F."/>
            <person name="Magnuson J."/>
            <person name="Mondo S."/>
            <person name="Nolan M."/>
            <person name="Ohm R."/>
            <person name="Pangilinan J."/>
            <person name="Park H.-J."/>
            <person name="Ramirez L."/>
            <person name="Alfaro M."/>
            <person name="Sun H."/>
            <person name="Tritt A."/>
            <person name="Yoshinaga Y."/>
            <person name="Zwiers L.-H."/>
            <person name="Turgeon B."/>
            <person name="Goodwin S."/>
            <person name="Spatafora J."/>
            <person name="Crous P."/>
            <person name="Grigoriev I."/>
        </authorList>
    </citation>
    <scope>NUCLEOTIDE SEQUENCE</scope>
    <source>
        <strain evidence="2">CBS 122368</strain>
    </source>
</reference>
<evidence type="ECO:0000256" key="1">
    <source>
        <dbReference type="SAM" id="MobiDB-lite"/>
    </source>
</evidence>
<dbReference type="OrthoDB" id="3808149at2759"/>
<dbReference type="EMBL" id="ML987200">
    <property type="protein sequence ID" value="KAF2245464.1"/>
    <property type="molecule type" value="Genomic_DNA"/>
</dbReference>
<feature type="region of interest" description="Disordered" evidence="1">
    <location>
        <begin position="1"/>
        <end position="26"/>
    </location>
</feature>
<protein>
    <submittedName>
        <fullName evidence="2">Uncharacterized protein</fullName>
    </submittedName>
</protein>
<evidence type="ECO:0000313" key="2">
    <source>
        <dbReference type="EMBL" id="KAF2245464.1"/>
    </source>
</evidence>
<organism evidence="2 3">
    <name type="scientific">Trematosphaeria pertusa</name>
    <dbReference type="NCBI Taxonomy" id="390896"/>
    <lineage>
        <taxon>Eukaryota</taxon>
        <taxon>Fungi</taxon>
        <taxon>Dikarya</taxon>
        <taxon>Ascomycota</taxon>
        <taxon>Pezizomycotina</taxon>
        <taxon>Dothideomycetes</taxon>
        <taxon>Pleosporomycetidae</taxon>
        <taxon>Pleosporales</taxon>
        <taxon>Massarineae</taxon>
        <taxon>Trematosphaeriaceae</taxon>
        <taxon>Trematosphaeria</taxon>
    </lineage>
</organism>
<sequence>MDSTNSSGNAINQRPSPYQAKPIPQPRQHDHLVYVGRTHEGQTNLYINVGEDLKRPFFCNSFYPNHVTGVVRYQIGATPPPHKVEDLGWFSDPTAFTPICTGQPVQPAPPNQPNQAETFNAWKLALLRDLAQNYGHLWTRNDVWLVFGSATPTDNEAIGDTREWKEDWIQDLLDLEKR</sequence>
<dbReference type="AlphaFoldDB" id="A0A6A6I4L3"/>
<name>A0A6A6I4L3_9PLEO</name>
<dbReference type="GeneID" id="54587064"/>
<accession>A0A6A6I4L3</accession>
<gene>
    <name evidence="2" type="ORF">BU26DRAFT_568048</name>
</gene>
<keyword evidence="3" id="KW-1185">Reference proteome</keyword>
<proteinExistence type="predicted"/>